<dbReference type="AlphaFoldDB" id="A0A1I8N028"/>
<gene>
    <name evidence="3" type="primary">101896292</name>
</gene>
<dbReference type="KEGG" id="mde:101896292"/>
<dbReference type="GO" id="GO:0040037">
    <property type="term" value="P:negative regulation of fibroblast growth factor receptor signaling pathway"/>
    <property type="evidence" value="ECO:0007669"/>
    <property type="project" value="TreeGrafter"/>
</dbReference>
<dbReference type="STRING" id="7370.A0A1I8N028"/>
<dbReference type="InterPro" id="IPR007875">
    <property type="entry name" value="Sprouty"/>
</dbReference>
<feature type="compositionally biased region" description="Low complexity" evidence="2">
    <location>
        <begin position="108"/>
        <end position="126"/>
    </location>
</feature>
<reference evidence="3" key="1">
    <citation type="submission" date="2020-05" db="UniProtKB">
        <authorList>
            <consortium name="EnsemblMetazoa"/>
        </authorList>
    </citation>
    <scope>IDENTIFICATION</scope>
    <source>
        <strain evidence="3">Aabys</strain>
    </source>
</reference>
<dbReference type="OrthoDB" id="10038884at2759"/>
<dbReference type="VEuPathDB" id="VectorBase:MDOMA2_003150"/>
<name>A0A1I8N028_MUSDO</name>
<dbReference type="GO" id="GO:0048513">
    <property type="term" value="P:animal organ development"/>
    <property type="evidence" value="ECO:0007669"/>
    <property type="project" value="TreeGrafter"/>
</dbReference>
<feature type="compositionally biased region" description="Basic residues" evidence="2">
    <location>
        <begin position="349"/>
        <end position="358"/>
    </location>
</feature>
<dbReference type="EnsemblMetazoa" id="MDOA010143-RA">
    <property type="protein sequence ID" value="MDOA010143-PA"/>
    <property type="gene ID" value="MDOA010143"/>
</dbReference>
<accession>A0A1I8N028</accession>
<feature type="compositionally biased region" description="Polar residues" evidence="2">
    <location>
        <begin position="177"/>
        <end position="188"/>
    </location>
</feature>
<feature type="compositionally biased region" description="Low complexity" evidence="2">
    <location>
        <begin position="359"/>
        <end position="372"/>
    </location>
</feature>
<evidence type="ECO:0000256" key="1">
    <source>
        <dbReference type="ARBA" id="ARBA00010964"/>
    </source>
</evidence>
<organism evidence="3">
    <name type="scientific">Musca domestica</name>
    <name type="common">House fly</name>
    <dbReference type="NCBI Taxonomy" id="7370"/>
    <lineage>
        <taxon>Eukaryota</taxon>
        <taxon>Metazoa</taxon>
        <taxon>Ecdysozoa</taxon>
        <taxon>Arthropoda</taxon>
        <taxon>Hexapoda</taxon>
        <taxon>Insecta</taxon>
        <taxon>Pterygota</taxon>
        <taxon>Neoptera</taxon>
        <taxon>Endopterygota</taxon>
        <taxon>Diptera</taxon>
        <taxon>Brachycera</taxon>
        <taxon>Muscomorpha</taxon>
        <taxon>Muscoidea</taxon>
        <taxon>Muscidae</taxon>
        <taxon>Musca</taxon>
    </lineage>
</organism>
<feature type="compositionally biased region" description="Basic residues" evidence="2">
    <location>
        <begin position="387"/>
        <end position="398"/>
    </location>
</feature>
<feature type="region of interest" description="Disordered" evidence="2">
    <location>
        <begin position="108"/>
        <end position="132"/>
    </location>
</feature>
<evidence type="ECO:0000256" key="2">
    <source>
        <dbReference type="SAM" id="MobiDB-lite"/>
    </source>
</evidence>
<proteinExistence type="inferred from homology"/>
<feature type="region of interest" description="Disordered" evidence="2">
    <location>
        <begin position="337"/>
        <end position="398"/>
    </location>
</feature>
<feature type="region of interest" description="Disordered" evidence="2">
    <location>
        <begin position="177"/>
        <end position="239"/>
    </location>
</feature>
<dbReference type="PROSITE" id="PS51227">
    <property type="entry name" value="SPR"/>
    <property type="match status" value="1"/>
</dbReference>
<comment type="similarity">
    <text evidence="1">Belongs to the sprouty family.</text>
</comment>
<protein>
    <recommendedName>
        <fullName evidence="4">Protein sprouty</fullName>
    </recommendedName>
</protein>
<evidence type="ECO:0000313" key="3">
    <source>
        <dbReference type="EnsemblMetazoa" id="MDOA010143-PA"/>
    </source>
</evidence>
<dbReference type="eggNOG" id="ENOG502QTG8">
    <property type="taxonomic scope" value="Eukaryota"/>
</dbReference>
<dbReference type="PANTHER" id="PTHR12365">
    <property type="entry name" value="SPROUTY"/>
    <property type="match status" value="1"/>
</dbReference>
<dbReference type="VEuPathDB" id="VectorBase:MDOA010143"/>
<feature type="region of interest" description="Disordered" evidence="2">
    <location>
        <begin position="1"/>
        <end position="32"/>
    </location>
</feature>
<feature type="compositionally biased region" description="Low complexity" evidence="2">
    <location>
        <begin position="189"/>
        <end position="216"/>
    </location>
</feature>
<sequence length="710" mass="76166">MDRRNGGDPLAPPRPPKLLPKIHRPRAPEPEMMNTTTTTAINNHHTTTTTTSAATSASGRQTEVINHTPQCTNQTDLSRNNNLNQQQQQQQFSINQQTLAAHNSTIPIASSPSTAATTSSNSSTSALLVGPPPPIRYNRVSCNNNHIGNIDVITQQPASGGIADDYQIHHLTYLPQRPSNLSRNGSQISSNSTTTNTSTTSVGGVSSSTTASTNNGIIAANSFTRRRPPPTPTAASPVLGNSAAVPLLTAISGSHHQHHSNNNFLNHFHTTEPVPLSTVTLAQPRPESERLGNEYVDTPLRTAQQLQNATRIQHPAGEHDNGQTTTHHLLLLPQRELRQQQQHQQQQHQVHHHHHQQTQRHATSAAGSATSALPLGIDGTDGILHSQHPHHNHHLHQHLAPKGSAVTGKLSPTPADTRGGFALSAGGLQPLNQPITKQPALSSNAANSCKFAKELPALDELLDMHNIATGIPTSHGMISAVNGASPLTGPMVIGGSEGPSSLNPITCPRCERCRCEQCQSPRPLPQTWVCNKTCLCSAESIIDYASCLCCAKALFYHCARDNDLDCDDGSGTPCVDNPCSCGPYKRTQRWGWLGALSLVLPCLWCYWPMRACVAACEKCYGRFARRGCRCQQIGSTSSMFPITSIGNNGNNVMVLSNGGGVSGGGNAATNASNNSKLHHHHNECNSAANRILRKGDLTPEKRLLDSSPEY</sequence>
<evidence type="ECO:0008006" key="4">
    <source>
        <dbReference type="Google" id="ProtNLM"/>
    </source>
</evidence>
<feature type="compositionally biased region" description="Low complexity" evidence="2">
    <location>
        <begin position="337"/>
        <end position="348"/>
    </location>
</feature>
<dbReference type="GO" id="GO:0016020">
    <property type="term" value="C:membrane"/>
    <property type="evidence" value="ECO:0007669"/>
    <property type="project" value="InterPro"/>
</dbReference>
<dbReference type="PANTHER" id="PTHR12365:SF7">
    <property type="entry name" value="PROTEIN SPROUTY"/>
    <property type="match status" value="1"/>
</dbReference>
<dbReference type="RefSeq" id="XP_005184669.2">
    <property type="nucleotide sequence ID" value="XM_005184612.4"/>
</dbReference>
<dbReference type="Pfam" id="PF05210">
    <property type="entry name" value="Sprouty"/>
    <property type="match status" value="1"/>
</dbReference>
<dbReference type="GO" id="GO:0046580">
    <property type="term" value="P:negative regulation of Ras protein signal transduction"/>
    <property type="evidence" value="ECO:0007669"/>
    <property type="project" value="TreeGrafter"/>
</dbReference>
<dbReference type="InterPro" id="IPR051192">
    <property type="entry name" value="Sprouty_domain"/>
</dbReference>
<dbReference type="GO" id="GO:0005829">
    <property type="term" value="C:cytosol"/>
    <property type="evidence" value="ECO:0007669"/>
    <property type="project" value="TreeGrafter"/>
</dbReference>